<feature type="compositionally biased region" description="Low complexity" evidence="1">
    <location>
        <begin position="99"/>
        <end position="110"/>
    </location>
</feature>
<name>A0A176VMI7_MARPO</name>
<dbReference type="AlphaFoldDB" id="A0A176VMI7"/>
<feature type="region of interest" description="Disordered" evidence="1">
    <location>
        <begin position="82"/>
        <end position="144"/>
    </location>
</feature>
<proteinExistence type="predicted"/>
<accession>A0A176VMI7</accession>
<evidence type="ECO:0000313" key="3">
    <source>
        <dbReference type="Proteomes" id="UP000077202"/>
    </source>
</evidence>
<comment type="caution">
    <text evidence="2">The sequence shown here is derived from an EMBL/GenBank/DDBJ whole genome shotgun (WGS) entry which is preliminary data.</text>
</comment>
<sequence length="144" mass="15430">MNEPVGQFCHGIRGYGIICELYRWASKASLAQCACADATLLQLGNSVTLELCHPSATPQPKAKALGAAQEFNNKISSDVFGRRLAELQEEEEEDRRNEPSLSGSSGPESAAGHERKSRALHFLARPSSLRTGVAPLPGRVTGKA</sequence>
<protein>
    <submittedName>
        <fullName evidence="2">Uncharacterized protein</fullName>
    </submittedName>
</protein>
<keyword evidence="3" id="KW-1185">Reference proteome</keyword>
<organism evidence="2 3">
    <name type="scientific">Marchantia polymorpha subsp. ruderalis</name>
    <dbReference type="NCBI Taxonomy" id="1480154"/>
    <lineage>
        <taxon>Eukaryota</taxon>
        <taxon>Viridiplantae</taxon>
        <taxon>Streptophyta</taxon>
        <taxon>Embryophyta</taxon>
        <taxon>Marchantiophyta</taxon>
        <taxon>Marchantiopsida</taxon>
        <taxon>Marchantiidae</taxon>
        <taxon>Marchantiales</taxon>
        <taxon>Marchantiaceae</taxon>
        <taxon>Marchantia</taxon>
    </lineage>
</organism>
<dbReference type="EMBL" id="LVLJ01003422">
    <property type="protein sequence ID" value="OAE21521.1"/>
    <property type="molecule type" value="Genomic_DNA"/>
</dbReference>
<reference evidence="2" key="1">
    <citation type="submission" date="2016-03" db="EMBL/GenBank/DDBJ databases">
        <title>Mechanisms controlling the formation of the plant cell surface in tip-growing cells are functionally conserved among land plants.</title>
        <authorList>
            <person name="Honkanen S."/>
            <person name="Jones V.A."/>
            <person name="Morieri G."/>
            <person name="Champion C."/>
            <person name="Hetherington A.J."/>
            <person name="Kelly S."/>
            <person name="Saint-Marcoux D."/>
            <person name="Proust H."/>
            <person name="Prescott H."/>
            <person name="Dolan L."/>
        </authorList>
    </citation>
    <scope>NUCLEOTIDE SEQUENCE [LARGE SCALE GENOMIC DNA]</scope>
    <source>
        <tissue evidence="2">Whole gametophyte</tissue>
    </source>
</reference>
<dbReference type="Proteomes" id="UP000077202">
    <property type="component" value="Unassembled WGS sequence"/>
</dbReference>
<gene>
    <name evidence="2" type="ORF">AXG93_2116s1360</name>
</gene>
<evidence type="ECO:0000313" key="2">
    <source>
        <dbReference type="EMBL" id="OAE21521.1"/>
    </source>
</evidence>
<evidence type="ECO:0000256" key="1">
    <source>
        <dbReference type="SAM" id="MobiDB-lite"/>
    </source>
</evidence>